<sequence>MKINIKQYYKEFLNHIHFPSFIYYYETNRILGMNDSAKKILGDDIRNVKDIFNVRPKLSKKTLSNGSLILYKQEMNSRYETILIDMEVNVVDIDEKHMCIVFFEYTYKQNFSKYLKDEIPRIYWKNREQSYLGMNESFKNDFSITLSNEEIQKTNFRNIDFMNFEFEVMVNVEELRVIKAREPLYDMLQVVKTDTGHNVFIVNNRIPFFNKNGTVLGLLGVYHLVLDKEEFKKQYYIALKENYDMYEEQVKLNQFFADLLRITQSGKEYNQILGEIFDAIVRRVDIDHINIYKYYTKEKEMEYLYAWNQKKKTKVGKLKGDTFRDLRNVISRELRKNEYILINSGEEEEKFKRLLNYSNIRALLLFRLNVRGNNKAIISFGDMKERKWTPDIVNLLKDVTLLIQSVFYRHSLEQEIMELKQLQYASPGNDSPDGC</sequence>
<dbReference type="OrthoDB" id="9767435at2"/>
<reference evidence="1 2" key="1">
    <citation type="submission" date="2018-11" db="EMBL/GenBank/DDBJ databases">
        <title>Genomic Encyclopedia of Type Strains, Phase IV (KMG-IV): sequencing the most valuable type-strain genomes for metagenomic binning, comparative biology and taxonomic classification.</title>
        <authorList>
            <person name="Goeker M."/>
        </authorList>
    </citation>
    <scope>NUCLEOTIDE SEQUENCE [LARGE SCALE GENOMIC DNA]</scope>
    <source>
        <strain evidence="1 2">DSM 26537</strain>
    </source>
</reference>
<dbReference type="SUPFAM" id="SSF55781">
    <property type="entry name" value="GAF domain-like"/>
    <property type="match status" value="1"/>
</dbReference>
<dbReference type="Gene3D" id="3.30.450.40">
    <property type="match status" value="1"/>
</dbReference>
<comment type="caution">
    <text evidence="1">The sequence shown here is derived from an EMBL/GenBank/DDBJ whole genome shotgun (WGS) entry which is preliminary data.</text>
</comment>
<dbReference type="EMBL" id="RJVG01000011">
    <property type="protein sequence ID" value="ROR25276.1"/>
    <property type="molecule type" value="Genomic_DNA"/>
</dbReference>
<dbReference type="InterPro" id="IPR029016">
    <property type="entry name" value="GAF-like_dom_sf"/>
</dbReference>
<organism evidence="1 2">
    <name type="scientific">Mobilisporobacter senegalensis</name>
    <dbReference type="NCBI Taxonomy" id="1329262"/>
    <lineage>
        <taxon>Bacteria</taxon>
        <taxon>Bacillati</taxon>
        <taxon>Bacillota</taxon>
        <taxon>Clostridia</taxon>
        <taxon>Lachnospirales</taxon>
        <taxon>Lachnospiraceae</taxon>
        <taxon>Mobilisporobacter</taxon>
    </lineage>
</organism>
<dbReference type="AlphaFoldDB" id="A0A3N1XEW5"/>
<dbReference type="Proteomes" id="UP000273083">
    <property type="component" value="Unassembled WGS sequence"/>
</dbReference>
<proteinExistence type="predicted"/>
<evidence type="ECO:0000313" key="1">
    <source>
        <dbReference type="EMBL" id="ROR25276.1"/>
    </source>
</evidence>
<evidence type="ECO:0000313" key="2">
    <source>
        <dbReference type="Proteomes" id="UP000273083"/>
    </source>
</evidence>
<gene>
    <name evidence="1" type="ORF">EDD66_11138</name>
</gene>
<keyword evidence="2" id="KW-1185">Reference proteome</keyword>
<dbReference type="RefSeq" id="WP_123610420.1">
    <property type="nucleotide sequence ID" value="NZ_RJVG01000011.1"/>
</dbReference>
<name>A0A3N1XEW5_9FIRM</name>
<protein>
    <submittedName>
        <fullName evidence="1">GAF domain-containing protein</fullName>
    </submittedName>
</protein>
<accession>A0A3N1XEW5</accession>